<dbReference type="Pfam" id="PF00226">
    <property type="entry name" value="DnaJ"/>
    <property type="match status" value="1"/>
</dbReference>
<evidence type="ECO:0000313" key="4">
    <source>
        <dbReference type="Proteomes" id="UP000799767"/>
    </source>
</evidence>
<organism evidence="3 4">
    <name type="scientific">Neohortaea acidophila</name>
    <dbReference type="NCBI Taxonomy" id="245834"/>
    <lineage>
        <taxon>Eukaryota</taxon>
        <taxon>Fungi</taxon>
        <taxon>Dikarya</taxon>
        <taxon>Ascomycota</taxon>
        <taxon>Pezizomycotina</taxon>
        <taxon>Dothideomycetes</taxon>
        <taxon>Dothideomycetidae</taxon>
        <taxon>Mycosphaerellales</taxon>
        <taxon>Teratosphaeriaceae</taxon>
        <taxon>Neohortaea</taxon>
    </lineage>
</organism>
<gene>
    <name evidence="3" type="ORF">BDY17DRAFT_313486</name>
</gene>
<keyword evidence="4" id="KW-1185">Reference proteome</keyword>
<reference evidence="3" key="1">
    <citation type="journal article" date="2020" name="Stud. Mycol.">
        <title>101 Dothideomycetes genomes: a test case for predicting lifestyles and emergence of pathogens.</title>
        <authorList>
            <person name="Haridas S."/>
            <person name="Albert R."/>
            <person name="Binder M."/>
            <person name="Bloem J."/>
            <person name="Labutti K."/>
            <person name="Salamov A."/>
            <person name="Andreopoulos B."/>
            <person name="Baker S."/>
            <person name="Barry K."/>
            <person name="Bills G."/>
            <person name="Bluhm B."/>
            <person name="Cannon C."/>
            <person name="Castanera R."/>
            <person name="Culley D."/>
            <person name="Daum C."/>
            <person name="Ezra D."/>
            <person name="Gonzalez J."/>
            <person name="Henrissat B."/>
            <person name="Kuo A."/>
            <person name="Liang C."/>
            <person name="Lipzen A."/>
            <person name="Lutzoni F."/>
            <person name="Magnuson J."/>
            <person name="Mondo S."/>
            <person name="Nolan M."/>
            <person name="Ohm R."/>
            <person name="Pangilinan J."/>
            <person name="Park H.-J."/>
            <person name="Ramirez L."/>
            <person name="Alfaro M."/>
            <person name="Sun H."/>
            <person name="Tritt A."/>
            <person name="Yoshinaga Y."/>
            <person name="Zwiers L.-H."/>
            <person name="Turgeon B."/>
            <person name="Goodwin S."/>
            <person name="Spatafora J."/>
            <person name="Crous P."/>
            <person name="Grigoriev I."/>
        </authorList>
    </citation>
    <scope>NUCLEOTIDE SEQUENCE</scope>
    <source>
        <strain evidence="3">CBS 113389</strain>
    </source>
</reference>
<accession>A0A6A6PJ50</accession>
<sequence length="183" mass="20013">MALSTITADYYAVLGVTQTATTNEIIRAYKFRAAEAQVKKAHGQPAIDHHSLWKAYDTLRDEDRRQAYDPTYSPPNSAAPITEQAPTWENNMFARPPEELQDPFLEFGDPLPPGYRPLGLPGDSNDPIYRLNNRIVDLGTAHTNRIGAPGRPASSSESAPTVNEGGSEESEGIEAEDDGEDEA</sequence>
<feature type="compositionally biased region" description="Acidic residues" evidence="1">
    <location>
        <begin position="166"/>
        <end position="183"/>
    </location>
</feature>
<feature type="domain" description="J" evidence="2">
    <location>
        <begin position="9"/>
        <end position="72"/>
    </location>
</feature>
<feature type="region of interest" description="Disordered" evidence="1">
    <location>
        <begin position="142"/>
        <end position="183"/>
    </location>
</feature>
<dbReference type="GeneID" id="54476715"/>
<dbReference type="OrthoDB" id="442087at2759"/>
<dbReference type="RefSeq" id="XP_033586311.1">
    <property type="nucleotide sequence ID" value="XM_033735713.1"/>
</dbReference>
<dbReference type="Proteomes" id="UP000799767">
    <property type="component" value="Unassembled WGS sequence"/>
</dbReference>
<evidence type="ECO:0000256" key="1">
    <source>
        <dbReference type="SAM" id="MobiDB-lite"/>
    </source>
</evidence>
<dbReference type="InterPro" id="IPR001623">
    <property type="entry name" value="DnaJ_domain"/>
</dbReference>
<dbReference type="SUPFAM" id="SSF46565">
    <property type="entry name" value="Chaperone J-domain"/>
    <property type="match status" value="1"/>
</dbReference>
<dbReference type="CDD" id="cd06257">
    <property type="entry name" value="DnaJ"/>
    <property type="match status" value="1"/>
</dbReference>
<dbReference type="Gene3D" id="1.10.287.110">
    <property type="entry name" value="DnaJ domain"/>
    <property type="match status" value="1"/>
</dbReference>
<dbReference type="EMBL" id="MU001641">
    <property type="protein sequence ID" value="KAF2479741.1"/>
    <property type="molecule type" value="Genomic_DNA"/>
</dbReference>
<name>A0A6A6PJ50_9PEZI</name>
<dbReference type="InterPro" id="IPR036869">
    <property type="entry name" value="J_dom_sf"/>
</dbReference>
<evidence type="ECO:0000259" key="2">
    <source>
        <dbReference type="PROSITE" id="PS50076"/>
    </source>
</evidence>
<evidence type="ECO:0000313" key="3">
    <source>
        <dbReference type="EMBL" id="KAF2479741.1"/>
    </source>
</evidence>
<dbReference type="AlphaFoldDB" id="A0A6A6PJ50"/>
<proteinExistence type="predicted"/>
<dbReference type="PROSITE" id="PS50076">
    <property type="entry name" value="DNAJ_2"/>
    <property type="match status" value="1"/>
</dbReference>
<protein>
    <recommendedName>
        <fullName evidence="2">J domain-containing protein</fullName>
    </recommendedName>
</protein>